<evidence type="ECO:0000256" key="1">
    <source>
        <dbReference type="SAM" id="MobiDB-lite"/>
    </source>
</evidence>
<dbReference type="AlphaFoldDB" id="A0AAI9D8F8"/>
<accession>A0AAI9D8F8</accession>
<dbReference type="EMBL" id="ABMABF030000001">
    <property type="protein sequence ID" value="EMJ5132475.1"/>
    <property type="molecule type" value="Genomic_DNA"/>
</dbReference>
<name>A0AAI9D8F8_PROST</name>
<sequence length="48" mass="5530">MKNQAQQALSRQTAQKSSLNQRKLNQLKPVKILQQINRGESRLAALYH</sequence>
<evidence type="ECO:0000313" key="2">
    <source>
        <dbReference type="EMBL" id="EMJ5132475.1"/>
    </source>
</evidence>
<feature type="region of interest" description="Disordered" evidence="1">
    <location>
        <begin position="1"/>
        <end position="24"/>
    </location>
</feature>
<gene>
    <name evidence="2" type="ORF">RG298_000139</name>
</gene>
<reference evidence="2" key="1">
    <citation type="submission" date="2024-02" db="EMBL/GenBank/DDBJ databases">
        <authorList>
            <consortium name="Clinical and Environmental Microbiology Branch: Whole genome sequencing antimicrobial resistance pathogens in the healthcare setting"/>
        </authorList>
    </citation>
    <scope>NUCLEOTIDE SEQUENCE</scope>
    <source>
        <strain evidence="2">2021GO-0154</strain>
    </source>
</reference>
<protein>
    <submittedName>
        <fullName evidence="2">Uncharacterized protein</fullName>
    </submittedName>
</protein>
<comment type="caution">
    <text evidence="2">The sequence shown here is derived from an EMBL/GenBank/DDBJ whole genome shotgun (WGS) entry which is preliminary data.</text>
</comment>
<organism evidence="2">
    <name type="scientific">Providencia stuartii</name>
    <dbReference type="NCBI Taxonomy" id="588"/>
    <lineage>
        <taxon>Bacteria</taxon>
        <taxon>Pseudomonadati</taxon>
        <taxon>Pseudomonadota</taxon>
        <taxon>Gammaproteobacteria</taxon>
        <taxon>Enterobacterales</taxon>
        <taxon>Morganellaceae</taxon>
        <taxon>Providencia</taxon>
    </lineage>
</organism>
<proteinExistence type="predicted"/>